<evidence type="ECO:0000256" key="6">
    <source>
        <dbReference type="SAM" id="MobiDB-lite"/>
    </source>
</evidence>
<evidence type="ECO:0000256" key="5">
    <source>
        <dbReference type="ARBA" id="ARBA00023242"/>
    </source>
</evidence>
<evidence type="ECO:0000256" key="3">
    <source>
        <dbReference type="ARBA" id="ARBA00023015"/>
    </source>
</evidence>
<keyword evidence="5" id="KW-0539">Nucleus</keyword>
<accession>A0A0K9PRV2</accession>
<gene>
    <name evidence="8" type="ORF">ZOSMA_18G00430</name>
</gene>
<dbReference type="PROSITE" id="PS50888">
    <property type="entry name" value="BHLH"/>
    <property type="match status" value="1"/>
</dbReference>
<dbReference type="InterPro" id="IPR011598">
    <property type="entry name" value="bHLH_dom"/>
</dbReference>
<protein>
    <recommendedName>
        <fullName evidence="7">BHLH domain-containing protein</fullName>
    </recommendedName>
</protein>
<feature type="region of interest" description="Disordered" evidence="6">
    <location>
        <begin position="1"/>
        <end position="27"/>
    </location>
</feature>
<evidence type="ECO:0000256" key="2">
    <source>
        <dbReference type="ARBA" id="ARBA00005510"/>
    </source>
</evidence>
<dbReference type="OrthoDB" id="2017571at2759"/>
<comment type="subcellular location">
    <subcellularLocation>
        <location evidence="1">Nucleus</location>
    </subcellularLocation>
</comment>
<dbReference type="InterPro" id="IPR036638">
    <property type="entry name" value="HLH_DNA-bd_sf"/>
</dbReference>
<sequence length="165" mass="18579">MVRRNNRRRGNGGGVKLSTDPQSVAARERRHRISDRFKILRSLVPGGSKMDTVSMLEEAIHYVKFLKMQISIHQALMMNLPDEHFCTPPTPVLLPVSNLQISTIDNSLAAAFNTTYSSSSVVLPTDYSSLPPLPNQDCPWPFQQEDEIFFPQPLSANFYHPSINP</sequence>
<dbReference type="FunFam" id="4.10.280.10:FF:000089">
    <property type="entry name" value="Transcription factor LAX PANICLE"/>
    <property type="match status" value="1"/>
</dbReference>
<organism evidence="8 9">
    <name type="scientific">Zostera marina</name>
    <name type="common">Eelgrass</name>
    <dbReference type="NCBI Taxonomy" id="29655"/>
    <lineage>
        <taxon>Eukaryota</taxon>
        <taxon>Viridiplantae</taxon>
        <taxon>Streptophyta</taxon>
        <taxon>Embryophyta</taxon>
        <taxon>Tracheophyta</taxon>
        <taxon>Spermatophyta</taxon>
        <taxon>Magnoliopsida</taxon>
        <taxon>Liliopsida</taxon>
        <taxon>Zosteraceae</taxon>
        <taxon>Zostera</taxon>
    </lineage>
</organism>
<comment type="caution">
    <text evidence="8">The sequence shown here is derived from an EMBL/GenBank/DDBJ whole genome shotgun (WGS) entry which is preliminary data.</text>
</comment>
<dbReference type="EMBL" id="LFYR01000692">
    <property type="protein sequence ID" value="KMZ70952.1"/>
    <property type="molecule type" value="Genomic_DNA"/>
</dbReference>
<feature type="domain" description="BHLH" evidence="7">
    <location>
        <begin position="17"/>
        <end position="66"/>
    </location>
</feature>
<name>A0A0K9PRV2_ZOSMR</name>
<dbReference type="Gene3D" id="4.10.280.10">
    <property type="entry name" value="Helix-loop-helix DNA-binding domain"/>
    <property type="match status" value="1"/>
</dbReference>
<proteinExistence type="inferred from homology"/>
<evidence type="ECO:0000256" key="1">
    <source>
        <dbReference type="ARBA" id="ARBA00004123"/>
    </source>
</evidence>
<evidence type="ECO:0000259" key="7">
    <source>
        <dbReference type="PROSITE" id="PS50888"/>
    </source>
</evidence>
<keyword evidence="4" id="KW-0804">Transcription</keyword>
<dbReference type="SUPFAM" id="SSF47459">
    <property type="entry name" value="HLH, helix-loop-helix DNA-binding domain"/>
    <property type="match status" value="1"/>
</dbReference>
<dbReference type="CDD" id="cd11454">
    <property type="entry name" value="bHLH_AtIND_like"/>
    <property type="match status" value="1"/>
</dbReference>
<evidence type="ECO:0000256" key="4">
    <source>
        <dbReference type="ARBA" id="ARBA00023163"/>
    </source>
</evidence>
<dbReference type="Proteomes" id="UP000036987">
    <property type="component" value="Unassembled WGS sequence"/>
</dbReference>
<dbReference type="GO" id="GO:0003700">
    <property type="term" value="F:DNA-binding transcription factor activity"/>
    <property type="evidence" value="ECO:0007669"/>
    <property type="project" value="InterPro"/>
</dbReference>
<keyword evidence="9" id="KW-1185">Reference proteome</keyword>
<comment type="similarity">
    <text evidence="2">Belongs to the bHLH protein family.</text>
</comment>
<evidence type="ECO:0000313" key="9">
    <source>
        <dbReference type="Proteomes" id="UP000036987"/>
    </source>
</evidence>
<dbReference type="SMART" id="SM00353">
    <property type="entry name" value="HLH"/>
    <property type="match status" value="1"/>
</dbReference>
<reference evidence="9" key="1">
    <citation type="journal article" date="2016" name="Nature">
        <title>The genome of the seagrass Zostera marina reveals angiosperm adaptation to the sea.</title>
        <authorList>
            <person name="Olsen J.L."/>
            <person name="Rouze P."/>
            <person name="Verhelst B."/>
            <person name="Lin Y.-C."/>
            <person name="Bayer T."/>
            <person name="Collen J."/>
            <person name="Dattolo E."/>
            <person name="De Paoli E."/>
            <person name="Dittami S."/>
            <person name="Maumus F."/>
            <person name="Michel G."/>
            <person name="Kersting A."/>
            <person name="Lauritano C."/>
            <person name="Lohaus R."/>
            <person name="Toepel M."/>
            <person name="Tonon T."/>
            <person name="Vanneste K."/>
            <person name="Amirebrahimi M."/>
            <person name="Brakel J."/>
            <person name="Bostroem C."/>
            <person name="Chovatia M."/>
            <person name="Grimwood J."/>
            <person name="Jenkins J.W."/>
            <person name="Jueterbock A."/>
            <person name="Mraz A."/>
            <person name="Stam W.T."/>
            <person name="Tice H."/>
            <person name="Bornberg-Bauer E."/>
            <person name="Green P.J."/>
            <person name="Pearson G.A."/>
            <person name="Procaccini G."/>
            <person name="Duarte C.M."/>
            <person name="Schmutz J."/>
            <person name="Reusch T.B.H."/>
            <person name="Van de Peer Y."/>
        </authorList>
    </citation>
    <scope>NUCLEOTIDE SEQUENCE [LARGE SCALE GENOMIC DNA]</scope>
    <source>
        <strain evidence="9">cv. Finnish</strain>
    </source>
</reference>
<feature type="compositionally biased region" description="Basic residues" evidence="6">
    <location>
        <begin position="1"/>
        <end position="10"/>
    </location>
</feature>
<evidence type="ECO:0000313" key="8">
    <source>
        <dbReference type="EMBL" id="KMZ70952.1"/>
    </source>
</evidence>
<dbReference type="InterPro" id="IPR045843">
    <property type="entry name" value="IND-like"/>
</dbReference>
<dbReference type="GO" id="GO:0046983">
    <property type="term" value="F:protein dimerization activity"/>
    <property type="evidence" value="ECO:0007669"/>
    <property type="project" value="InterPro"/>
</dbReference>
<dbReference type="PANTHER" id="PTHR45914">
    <property type="entry name" value="TRANSCRIPTION FACTOR HEC3-RELATED"/>
    <property type="match status" value="1"/>
</dbReference>
<dbReference type="STRING" id="29655.A0A0K9PRV2"/>
<dbReference type="GO" id="GO:0005634">
    <property type="term" value="C:nucleus"/>
    <property type="evidence" value="ECO:0007669"/>
    <property type="project" value="UniProtKB-SubCell"/>
</dbReference>
<dbReference type="AlphaFoldDB" id="A0A0K9PRV2"/>
<dbReference type="PANTHER" id="PTHR45914:SF2">
    <property type="entry name" value="TRANSCRIPTION FACTOR BHLH140-LIKE PROTEIN"/>
    <property type="match status" value="1"/>
</dbReference>
<keyword evidence="3" id="KW-0805">Transcription regulation</keyword>
<dbReference type="Pfam" id="PF00010">
    <property type="entry name" value="HLH"/>
    <property type="match status" value="1"/>
</dbReference>